<organism evidence="15 16">
    <name type="scientific">Auraticoccus monumenti</name>
    <dbReference type="NCBI Taxonomy" id="675864"/>
    <lineage>
        <taxon>Bacteria</taxon>
        <taxon>Bacillati</taxon>
        <taxon>Actinomycetota</taxon>
        <taxon>Actinomycetes</taxon>
        <taxon>Propionibacteriales</taxon>
        <taxon>Propionibacteriaceae</taxon>
        <taxon>Auraticoccus</taxon>
    </lineage>
</organism>
<dbReference type="PANTHER" id="PTHR20857:SF15">
    <property type="entry name" value="THIAMINE-PHOSPHATE SYNTHASE"/>
    <property type="match status" value="1"/>
</dbReference>
<evidence type="ECO:0000256" key="8">
    <source>
        <dbReference type="ARBA" id="ARBA00047851"/>
    </source>
</evidence>
<evidence type="ECO:0000256" key="9">
    <source>
        <dbReference type="ARBA" id="ARBA00047883"/>
    </source>
</evidence>
<dbReference type="NCBIfam" id="TIGR00693">
    <property type="entry name" value="thiE"/>
    <property type="match status" value="1"/>
</dbReference>
<dbReference type="AlphaFoldDB" id="A0A1G7DQU0"/>
<dbReference type="InterPro" id="IPR022998">
    <property type="entry name" value="ThiamineP_synth_TenI"/>
</dbReference>
<keyword evidence="3 10" id="KW-0808">Transferase</keyword>
<dbReference type="InterPro" id="IPR036206">
    <property type="entry name" value="ThiamineP_synth_sf"/>
</dbReference>
<feature type="binding site" evidence="10">
    <location>
        <position position="146"/>
    </location>
    <ligand>
        <name>4-amino-2-methyl-5-(diphosphooxymethyl)pyrimidine</name>
        <dbReference type="ChEBI" id="CHEBI:57841"/>
    </ligand>
</feature>
<comment type="cofactor">
    <cofactor evidence="10">
        <name>Mg(2+)</name>
        <dbReference type="ChEBI" id="CHEBI:18420"/>
    </cofactor>
    <text evidence="10">Binds 1 Mg(2+) ion per subunit.</text>
</comment>
<dbReference type="GO" id="GO:0005737">
    <property type="term" value="C:cytoplasm"/>
    <property type="evidence" value="ECO:0007669"/>
    <property type="project" value="TreeGrafter"/>
</dbReference>
<dbReference type="Pfam" id="PF02581">
    <property type="entry name" value="TMP-TENI"/>
    <property type="match status" value="1"/>
</dbReference>
<evidence type="ECO:0000256" key="5">
    <source>
        <dbReference type="ARBA" id="ARBA00022842"/>
    </source>
</evidence>
<dbReference type="RefSeq" id="WP_090595512.1">
    <property type="nucleotide sequence ID" value="NZ_LT629688.1"/>
</dbReference>
<comment type="caution">
    <text evidence="10">Lacks conserved residue(s) required for the propagation of feature annotation.</text>
</comment>
<evidence type="ECO:0000259" key="14">
    <source>
        <dbReference type="Pfam" id="PF02581"/>
    </source>
</evidence>
<evidence type="ECO:0000256" key="1">
    <source>
        <dbReference type="ARBA" id="ARBA00003814"/>
    </source>
</evidence>
<feature type="binding site" evidence="10">
    <location>
        <position position="97"/>
    </location>
    <ligand>
        <name>Mg(2+)</name>
        <dbReference type="ChEBI" id="CHEBI:18420"/>
    </ligand>
</feature>
<dbReference type="SUPFAM" id="SSF51391">
    <property type="entry name" value="Thiamin phosphate synthase"/>
    <property type="match status" value="1"/>
</dbReference>
<feature type="binding site" evidence="10">
    <location>
        <begin position="45"/>
        <end position="49"/>
    </location>
    <ligand>
        <name>4-amino-2-methyl-5-(diphosphooxymethyl)pyrimidine</name>
        <dbReference type="ChEBI" id="CHEBI:57841"/>
    </ligand>
</feature>
<dbReference type="CDD" id="cd00564">
    <property type="entry name" value="TMP_TenI"/>
    <property type="match status" value="1"/>
</dbReference>
<dbReference type="GO" id="GO:0009228">
    <property type="term" value="P:thiamine biosynthetic process"/>
    <property type="evidence" value="ECO:0007669"/>
    <property type="project" value="UniProtKB-KW"/>
</dbReference>
<feature type="binding site" evidence="10">
    <location>
        <position position="77"/>
    </location>
    <ligand>
        <name>4-amino-2-methyl-5-(diphosphooxymethyl)pyrimidine</name>
        <dbReference type="ChEBI" id="CHEBI:57841"/>
    </ligand>
</feature>
<comment type="catalytic activity">
    <reaction evidence="8 10 11">
        <text>2-(2-carboxy-4-methylthiazol-5-yl)ethyl phosphate + 4-amino-2-methyl-5-(diphosphooxymethyl)pyrimidine + 2 H(+) = thiamine phosphate + CO2 + diphosphate</text>
        <dbReference type="Rhea" id="RHEA:47848"/>
        <dbReference type="ChEBI" id="CHEBI:15378"/>
        <dbReference type="ChEBI" id="CHEBI:16526"/>
        <dbReference type="ChEBI" id="CHEBI:33019"/>
        <dbReference type="ChEBI" id="CHEBI:37575"/>
        <dbReference type="ChEBI" id="CHEBI:57841"/>
        <dbReference type="ChEBI" id="CHEBI:62890"/>
        <dbReference type="EC" id="2.5.1.3"/>
    </reaction>
</comment>
<evidence type="ECO:0000256" key="10">
    <source>
        <dbReference type="HAMAP-Rule" id="MF_00097"/>
    </source>
</evidence>
<protein>
    <recommendedName>
        <fullName evidence="10">Thiamine-phosphate synthase</fullName>
        <shortName evidence="10">TP synthase</shortName>
        <shortName evidence="10">TPS</shortName>
        <ecNumber evidence="10">2.5.1.3</ecNumber>
    </recommendedName>
    <alternativeName>
        <fullName evidence="10">Thiamine-phosphate pyrophosphorylase</fullName>
        <shortName evidence="10">TMP pyrophosphorylase</shortName>
        <shortName evidence="10">TMP-PPase</shortName>
    </alternativeName>
</protein>
<feature type="domain" description="Thiamine phosphate synthase/TenI" evidence="14">
    <location>
        <begin position="16"/>
        <end position="202"/>
    </location>
</feature>
<dbReference type="OrthoDB" id="3243336at2"/>
<dbReference type="EMBL" id="LT629688">
    <property type="protein sequence ID" value="SDE53782.1"/>
    <property type="molecule type" value="Genomic_DNA"/>
</dbReference>
<evidence type="ECO:0000256" key="13">
    <source>
        <dbReference type="SAM" id="MobiDB-lite"/>
    </source>
</evidence>
<evidence type="ECO:0000256" key="2">
    <source>
        <dbReference type="ARBA" id="ARBA00005165"/>
    </source>
</evidence>
<dbReference type="GO" id="GO:0009229">
    <property type="term" value="P:thiamine diphosphate biosynthetic process"/>
    <property type="evidence" value="ECO:0007669"/>
    <property type="project" value="UniProtKB-UniRule"/>
</dbReference>
<evidence type="ECO:0000313" key="15">
    <source>
        <dbReference type="EMBL" id="SDE53782.1"/>
    </source>
</evidence>
<dbReference type="GO" id="GO:0004789">
    <property type="term" value="F:thiamine-phosphate diphosphorylase activity"/>
    <property type="evidence" value="ECO:0007669"/>
    <property type="project" value="UniProtKB-UniRule"/>
</dbReference>
<feature type="region of interest" description="Disordered" evidence="13">
    <location>
        <begin position="225"/>
        <end position="248"/>
    </location>
</feature>
<feature type="binding site" evidence="10">
    <location>
        <position position="78"/>
    </location>
    <ligand>
        <name>Mg(2+)</name>
        <dbReference type="ChEBI" id="CHEBI:18420"/>
    </ligand>
</feature>
<comment type="catalytic activity">
    <reaction evidence="9 10 11">
        <text>2-[(2R,5Z)-2-carboxy-4-methylthiazol-5(2H)-ylidene]ethyl phosphate + 4-amino-2-methyl-5-(diphosphooxymethyl)pyrimidine + 2 H(+) = thiamine phosphate + CO2 + diphosphate</text>
        <dbReference type="Rhea" id="RHEA:47844"/>
        <dbReference type="ChEBI" id="CHEBI:15378"/>
        <dbReference type="ChEBI" id="CHEBI:16526"/>
        <dbReference type="ChEBI" id="CHEBI:33019"/>
        <dbReference type="ChEBI" id="CHEBI:37575"/>
        <dbReference type="ChEBI" id="CHEBI:57841"/>
        <dbReference type="ChEBI" id="CHEBI:62899"/>
        <dbReference type="EC" id="2.5.1.3"/>
    </reaction>
</comment>
<evidence type="ECO:0000256" key="4">
    <source>
        <dbReference type="ARBA" id="ARBA00022723"/>
    </source>
</evidence>
<comment type="pathway">
    <text evidence="2 10 12">Cofactor biosynthesis; thiamine diphosphate biosynthesis; thiamine phosphate from 4-amino-2-methyl-5-diphosphomethylpyrimidine and 4-methyl-5-(2-phosphoethyl)-thiazole: step 1/1.</text>
</comment>
<feature type="binding site" evidence="10">
    <location>
        <position position="179"/>
    </location>
    <ligand>
        <name>2-[(2R,5Z)-2-carboxy-4-methylthiazol-5(2H)-ylidene]ethyl phosphate</name>
        <dbReference type="ChEBI" id="CHEBI:62899"/>
    </ligand>
</feature>
<keyword evidence="16" id="KW-1185">Reference proteome</keyword>
<keyword evidence="5 10" id="KW-0460">Magnesium</keyword>
<dbReference type="InterPro" id="IPR034291">
    <property type="entry name" value="TMP_synthase"/>
</dbReference>
<dbReference type="STRING" id="675864.SAMN04489747_3678"/>
<evidence type="ECO:0000256" key="3">
    <source>
        <dbReference type="ARBA" id="ARBA00022679"/>
    </source>
</evidence>
<dbReference type="UniPathway" id="UPA00060">
    <property type="reaction ID" value="UER00141"/>
</dbReference>
<feature type="binding site" evidence="10">
    <location>
        <begin position="143"/>
        <end position="145"/>
    </location>
    <ligand>
        <name>2-[(2R,5Z)-2-carboxy-4-methylthiazol-5(2H)-ylidene]ethyl phosphate</name>
        <dbReference type="ChEBI" id="CHEBI:62899"/>
    </ligand>
</feature>
<dbReference type="EC" id="2.5.1.3" evidence="10"/>
<dbReference type="PANTHER" id="PTHR20857">
    <property type="entry name" value="THIAMINE-PHOSPHATE PYROPHOSPHORYLASE"/>
    <property type="match status" value="1"/>
</dbReference>
<proteinExistence type="inferred from homology"/>
<keyword evidence="6 10" id="KW-0784">Thiamine biosynthesis</keyword>
<comment type="catalytic activity">
    <reaction evidence="7 10 11">
        <text>4-methyl-5-(2-phosphooxyethyl)-thiazole + 4-amino-2-methyl-5-(diphosphooxymethyl)pyrimidine + H(+) = thiamine phosphate + diphosphate</text>
        <dbReference type="Rhea" id="RHEA:22328"/>
        <dbReference type="ChEBI" id="CHEBI:15378"/>
        <dbReference type="ChEBI" id="CHEBI:33019"/>
        <dbReference type="ChEBI" id="CHEBI:37575"/>
        <dbReference type="ChEBI" id="CHEBI:57841"/>
        <dbReference type="ChEBI" id="CHEBI:58296"/>
        <dbReference type="EC" id="2.5.1.3"/>
    </reaction>
</comment>
<dbReference type="Gene3D" id="3.20.20.70">
    <property type="entry name" value="Aldolase class I"/>
    <property type="match status" value="1"/>
</dbReference>
<keyword evidence="4 10" id="KW-0479">Metal-binding</keyword>
<dbReference type="GO" id="GO:0000287">
    <property type="term" value="F:magnesium ion binding"/>
    <property type="evidence" value="ECO:0007669"/>
    <property type="project" value="UniProtKB-UniRule"/>
</dbReference>
<name>A0A1G7DQU0_9ACTN</name>
<comment type="function">
    <text evidence="1 10">Condenses 4-methyl-5-(beta-hydroxyethyl)thiazole monophosphate (THZ-P) and 2-methyl-4-amino-5-hydroxymethyl pyrimidine pyrophosphate (HMP-PP) to form thiamine monophosphate (TMP).</text>
</comment>
<evidence type="ECO:0000256" key="12">
    <source>
        <dbReference type="RuleBase" id="RU004253"/>
    </source>
</evidence>
<accession>A0A1G7DQU0</accession>
<evidence type="ECO:0000256" key="6">
    <source>
        <dbReference type="ARBA" id="ARBA00022977"/>
    </source>
</evidence>
<dbReference type="Proteomes" id="UP000198546">
    <property type="component" value="Chromosome i"/>
</dbReference>
<comment type="similarity">
    <text evidence="10 11">Belongs to the thiamine-phosphate synthase family.</text>
</comment>
<evidence type="ECO:0000256" key="7">
    <source>
        <dbReference type="ARBA" id="ARBA00047334"/>
    </source>
</evidence>
<evidence type="ECO:0000313" key="16">
    <source>
        <dbReference type="Proteomes" id="UP000198546"/>
    </source>
</evidence>
<dbReference type="InterPro" id="IPR013785">
    <property type="entry name" value="Aldolase_TIM"/>
</dbReference>
<sequence length="248" mass="26648">MTALRGVDSRLRSARLYLCTDTRSQQGDFEDFAAEVFAGGVDILQVREKGLDPERELEVLQQARRAAAATSGLVSVNDDPVLGGRFATDVLHLGQTDGAAAEARRHLHRWAVIGRSTHTPEQLQEAVEDPDVDYFCTGPVWATPTKPDYVPAGLELVRAAAATAPPQRAGSKPWFAIGGIDLENLDEVLAAGARRVVVVRAITEADDPRAAARALRTRLNEAWREDPGMAAAGPGLSGTPRPLGRRAE</sequence>
<dbReference type="HAMAP" id="MF_00097">
    <property type="entry name" value="TMP_synthase"/>
    <property type="match status" value="1"/>
</dbReference>
<feature type="binding site" evidence="10">
    <location>
        <position position="116"/>
    </location>
    <ligand>
        <name>4-amino-2-methyl-5-(diphosphooxymethyl)pyrimidine</name>
        <dbReference type="ChEBI" id="CHEBI:57841"/>
    </ligand>
</feature>
<gene>
    <name evidence="10" type="primary">thiE</name>
    <name evidence="15" type="ORF">SAMN04489747_3678</name>
</gene>
<evidence type="ECO:0000256" key="11">
    <source>
        <dbReference type="RuleBase" id="RU003826"/>
    </source>
</evidence>
<reference evidence="15 16" key="1">
    <citation type="submission" date="2016-10" db="EMBL/GenBank/DDBJ databases">
        <authorList>
            <person name="de Groot N.N."/>
        </authorList>
    </citation>
    <scope>NUCLEOTIDE SEQUENCE [LARGE SCALE GENOMIC DNA]</scope>
    <source>
        <strain evidence="15 16">MON 2.2</strain>
    </source>
</reference>